<dbReference type="EMBL" id="JAVRRA010003109">
    <property type="protein sequence ID" value="KAK5276791.1"/>
    <property type="molecule type" value="Genomic_DNA"/>
</dbReference>
<evidence type="ECO:0000313" key="2">
    <source>
        <dbReference type="Proteomes" id="UP001357485"/>
    </source>
</evidence>
<organism evidence="1 2">
    <name type="scientific">Cryomyces antarcticus</name>
    <dbReference type="NCBI Taxonomy" id="329879"/>
    <lineage>
        <taxon>Eukaryota</taxon>
        <taxon>Fungi</taxon>
        <taxon>Dikarya</taxon>
        <taxon>Ascomycota</taxon>
        <taxon>Pezizomycotina</taxon>
        <taxon>Dothideomycetes</taxon>
        <taxon>Dothideomycetes incertae sedis</taxon>
        <taxon>Cryomyces</taxon>
    </lineage>
</organism>
<reference evidence="1 2" key="1">
    <citation type="submission" date="2023-08" db="EMBL/GenBank/DDBJ databases">
        <title>Black Yeasts Isolated from many extreme environments.</title>
        <authorList>
            <person name="Coleine C."/>
            <person name="Stajich J.E."/>
            <person name="Selbmann L."/>
        </authorList>
    </citation>
    <scope>NUCLEOTIDE SEQUENCE [LARGE SCALE GENOMIC DNA]</scope>
    <source>
        <strain evidence="1 2">CCFEE 536</strain>
    </source>
</reference>
<evidence type="ECO:0000313" key="1">
    <source>
        <dbReference type="EMBL" id="KAK5276791.1"/>
    </source>
</evidence>
<protein>
    <recommendedName>
        <fullName evidence="3">Glyceraldehyde-3-phosphate dehydrogenase</fullName>
    </recommendedName>
</protein>
<keyword evidence="2" id="KW-1185">Reference proteome</keyword>
<name>A0ABR0M1U2_9PEZI</name>
<sequence length="65" mass="7550">HYYVDNGAQTHPTHHDYRSNVDHTCREEARHAPLGQRAERRFGRRYRRDTRPCAGRCGEQGSSGL</sequence>
<accession>A0ABR0M1U2</accession>
<comment type="caution">
    <text evidence="1">The sequence shown here is derived from an EMBL/GenBank/DDBJ whole genome shotgun (WGS) entry which is preliminary data.</text>
</comment>
<gene>
    <name evidence="1" type="ORF">LTR16_010686</name>
</gene>
<proteinExistence type="predicted"/>
<dbReference type="Proteomes" id="UP001357485">
    <property type="component" value="Unassembled WGS sequence"/>
</dbReference>
<feature type="non-terminal residue" evidence="1">
    <location>
        <position position="1"/>
    </location>
</feature>
<feature type="non-terminal residue" evidence="1">
    <location>
        <position position="65"/>
    </location>
</feature>
<evidence type="ECO:0008006" key="3">
    <source>
        <dbReference type="Google" id="ProtNLM"/>
    </source>
</evidence>